<evidence type="ECO:0000313" key="3">
    <source>
        <dbReference type="Proteomes" id="UP001499851"/>
    </source>
</evidence>
<evidence type="ECO:0000313" key="2">
    <source>
        <dbReference type="EMBL" id="GAA1674140.1"/>
    </source>
</evidence>
<dbReference type="InterPro" id="IPR036465">
    <property type="entry name" value="vWFA_dom_sf"/>
</dbReference>
<reference evidence="3" key="1">
    <citation type="journal article" date="2019" name="Int. J. Syst. Evol. Microbiol.">
        <title>The Global Catalogue of Microorganisms (GCM) 10K type strain sequencing project: providing services to taxonomists for standard genome sequencing and annotation.</title>
        <authorList>
            <consortium name="The Broad Institute Genomics Platform"/>
            <consortium name="The Broad Institute Genome Sequencing Center for Infectious Disease"/>
            <person name="Wu L."/>
            <person name="Ma J."/>
        </authorList>
    </citation>
    <scope>NUCLEOTIDE SEQUENCE [LARGE SCALE GENOMIC DNA]</scope>
    <source>
        <strain evidence="3">JCM 16001</strain>
    </source>
</reference>
<dbReference type="EMBL" id="BAAAQF010000006">
    <property type="protein sequence ID" value="GAA1674140.1"/>
    <property type="molecule type" value="Genomic_DNA"/>
</dbReference>
<name>A0ABP4SK55_9ACTN</name>
<gene>
    <name evidence="2" type="ORF">GCM10009830_20630</name>
</gene>
<comment type="caution">
    <text evidence="2">The sequence shown here is derived from an EMBL/GenBank/DDBJ whole genome shotgun (WGS) entry which is preliminary data.</text>
</comment>
<dbReference type="Proteomes" id="UP001499851">
    <property type="component" value="Unassembled WGS sequence"/>
</dbReference>
<dbReference type="SUPFAM" id="SSF53300">
    <property type="entry name" value="vWA-like"/>
    <property type="match status" value="1"/>
</dbReference>
<proteinExistence type="predicted"/>
<dbReference type="InterPro" id="IPR002035">
    <property type="entry name" value="VWF_A"/>
</dbReference>
<feature type="domain" description="VWFA" evidence="1">
    <location>
        <begin position="4"/>
        <end position="183"/>
    </location>
</feature>
<dbReference type="Pfam" id="PF00092">
    <property type="entry name" value="VWA"/>
    <property type="match status" value="1"/>
</dbReference>
<accession>A0ABP4SK55</accession>
<keyword evidence="3" id="KW-1185">Reference proteome</keyword>
<dbReference type="RefSeq" id="WP_344485498.1">
    <property type="nucleotide sequence ID" value="NZ_BAAAQF010000006.1"/>
</dbReference>
<evidence type="ECO:0000259" key="1">
    <source>
        <dbReference type="SMART" id="SM00327"/>
    </source>
</evidence>
<protein>
    <recommendedName>
        <fullName evidence="1">VWFA domain-containing protein</fullName>
    </recommendedName>
</protein>
<dbReference type="Gene3D" id="3.40.50.410">
    <property type="entry name" value="von Willebrand factor, type A domain"/>
    <property type="match status" value="1"/>
</dbReference>
<dbReference type="SMART" id="SM00327">
    <property type="entry name" value="VWA"/>
    <property type="match status" value="1"/>
</dbReference>
<organism evidence="2 3">
    <name type="scientific">Glycomyces endophyticus</name>
    <dbReference type="NCBI Taxonomy" id="480996"/>
    <lineage>
        <taxon>Bacteria</taxon>
        <taxon>Bacillati</taxon>
        <taxon>Actinomycetota</taxon>
        <taxon>Actinomycetes</taxon>
        <taxon>Glycomycetales</taxon>
        <taxon>Glycomycetaceae</taxon>
        <taxon>Glycomyces</taxon>
    </lineage>
</organism>
<sequence length="219" mass="23669">MEQVLPFYVICDESYSMEDHIDALNDGLQKLHAAVGSDPVVADKTRFCIIGFSDDAEVLLELSDLSDVTSTKGLVVKGGTNYGAAFRLLRDTIDGDVANLKAEGCRVYRPAAFFLSDGQPNYDWRSDFARLTDPSWKSRPNIVAFGFGAVDESTIAEIGTFKSFIADNTIGPAEALHEFASALTKSIVQSGTSMTNAGDVTLKVPDQVPGFTELKADEI</sequence>